<organism evidence="2 3">
    <name type="scientific">Pseudalgibacter alginicilyticus</name>
    <dbReference type="NCBI Taxonomy" id="1736674"/>
    <lineage>
        <taxon>Bacteria</taxon>
        <taxon>Pseudomonadati</taxon>
        <taxon>Bacteroidota</taxon>
        <taxon>Flavobacteriia</taxon>
        <taxon>Flavobacteriales</taxon>
        <taxon>Flavobacteriaceae</taxon>
        <taxon>Pseudalgibacter</taxon>
    </lineage>
</organism>
<protein>
    <recommendedName>
        <fullName evidence="1">DUF6194 domain-containing protein</fullName>
    </recommendedName>
</protein>
<reference evidence="2 3" key="1">
    <citation type="submission" date="2015-10" db="EMBL/GenBank/DDBJ databases">
        <authorList>
            <person name="Gilbert D.G."/>
        </authorList>
    </citation>
    <scope>NUCLEOTIDE SEQUENCE [LARGE SCALE GENOMIC DNA]</scope>
    <source>
        <strain evidence="3">HZ-22</strain>
    </source>
</reference>
<dbReference type="PATRIC" id="fig|1736674.3.peg.1396"/>
<accession>A0A0P0CWH5</accession>
<gene>
    <name evidence="2" type="ORF">APS56_06830</name>
</gene>
<name>A0A0P0CWH5_9FLAO</name>
<proteinExistence type="predicted"/>
<dbReference type="Pfam" id="PF19694">
    <property type="entry name" value="DUF6194"/>
    <property type="match status" value="1"/>
</dbReference>
<evidence type="ECO:0000313" key="3">
    <source>
        <dbReference type="Proteomes" id="UP000057981"/>
    </source>
</evidence>
<dbReference type="STRING" id="1736674.APS56_06830"/>
<evidence type="ECO:0000313" key="2">
    <source>
        <dbReference type="EMBL" id="ALJ04853.1"/>
    </source>
</evidence>
<dbReference type="Proteomes" id="UP000057981">
    <property type="component" value="Chromosome"/>
</dbReference>
<dbReference type="EMBL" id="CP012898">
    <property type="protein sequence ID" value="ALJ04853.1"/>
    <property type="molecule type" value="Genomic_DNA"/>
</dbReference>
<dbReference type="OrthoDB" id="9783727at2"/>
<dbReference type="InterPro" id="IPR045676">
    <property type="entry name" value="DUF6194"/>
</dbReference>
<keyword evidence="3" id="KW-1185">Reference proteome</keyword>
<sequence>MKIEEIKNYLLQNFDNLQLAEAENDLFFMHKKNDKLPFATLITKDNEYDAVSNLNREGFFRLNFPVDKDTFESLFKELPTGKKLEAFMHIGIDFTKEDTLMPHPTYGSMNWVCIVNPSRKTFETLIVKHLKQSYQKIN</sequence>
<dbReference type="KEGG" id="ahz:APS56_06830"/>
<feature type="domain" description="DUF6194" evidence="1">
    <location>
        <begin position="1"/>
        <end position="135"/>
    </location>
</feature>
<evidence type="ECO:0000259" key="1">
    <source>
        <dbReference type="Pfam" id="PF19694"/>
    </source>
</evidence>
<dbReference type="RefSeq" id="WP_054726402.1">
    <property type="nucleotide sequence ID" value="NZ_CP012898.1"/>
</dbReference>
<dbReference type="AlphaFoldDB" id="A0A0P0CWH5"/>